<dbReference type="EMBL" id="CAEZTK010000027">
    <property type="protein sequence ID" value="CAB4566485.1"/>
    <property type="molecule type" value="Genomic_DNA"/>
</dbReference>
<protein>
    <submittedName>
        <fullName evidence="1">Unannotated protein</fullName>
    </submittedName>
</protein>
<evidence type="ECO:0000313" key="1">
    <source>
        <dbReference type="EMBL" id="CAB4566485.1"/>
    </source>
</evidence>
<gene>
    <name evidence="1" type="ORF">UFOPK1643_00522</name>
</gene>
<organism evidence="1">
    <name type="scientific">freshwater metagenome</name>
    <dbReference type="NCBI Taxonomy" id="449393"/>
    <lineage>
        <taxon>unclassified sequences</taxon>
        <taxon>metagenomes</taxon>
        <taxon>ecological metagenomes</taxon>
    </lineage>
</organism>
<dbReference type="AlphaFoldDB" id="A0A6J6DU82"/>
<accession>A0A6J6DU82</accession>
<proteinExistence type="predicted"/>
<sequence length="73" mass="7864">MFATTESALNASPLENLTPLRKVNCHVVSEVFFHESAKRGWTVPFVSTYVSASKIAAYVLIPGVPGPSLKGFP</sequence>
<reference evidence="1" key="1">
    <citation type="submission" date="2020-05" db="EMBL/GenBank/DDBJ databases">
        <authorList>
            <person name="Chiriac C."/>
            <person name="Salcher M."/>
            <person name="Ghai R."/>
            <person name="Kavagutti S V."/>
        </authorList>
    </citation>
    <scope>NUCLEOTIDE SEQUENCE</scope>
</reference>
<name>A0A6J6DU82_9ZZZZ</name>